<dbReference type="Gene3D" id="3.30.1370.10">
    <property type="entry name" value="K Homology domain, type 1"/>
    <property type="match status" value="1"/>
</dbReference>
<dbReference type="InterPro" id="IPR012162">
    <property type="entry name" value="PNPase"/>
</dbReference>
<keyword evidence="5 8" id="KW-0479">Metal-binding</keyword>
<dbReference type="InterPro" id="IPR004088">
    <property type="entry name" value="KH_dom_type_1"/>
</dbReference>
<dbReference type="InterPro" id="IPR015848">
    <property type="entry name" value="PNPase_PH_RNA-bd_bac/org-type"/>
</dbReference>
<dbReference type="PROSITE" id="PS50084">
    <property type="entry name" value="KH_TYPE_1"/>
    <property type="match status" value="1"/>
</dbReference>
<dbReference type="SMART" id="SM00322">
    <property type="entry name" value="KH"/>
    <property type="match status" value="1"/>
</dbReference>
<dbReference type="STRING" id="1513793.SAMN06296036_10147"/>
<dbReference type="RefSeq" id="WP_132314809.1">
    <property type="nucleotide sequence ID" value="NZ_FWZT01000001.1"/>
</dbReference>
<dbReference type="InterPro" id="IPR004087">
    <property type="entry name" value="KH_dom"/>
</dbReference>
<evidence type="ECO:0000256" key="7">
    <source>
        <dbReference type="ARBA" id="ARBA00022884"/>
    </source>
</evidence>
<dbReference type="AlphaFoldDB" id="A0A1Y6B380"/>
<dbReference type="EMBL" id="FWZT01000001">
    <property type="protein sequence ID" value="SME87868.1"/>
    <property type="molecule type" value="Genomic_DNA"/>
</dbReference>
<accession>A0A1Y6B380</accession>
<dbReference type="Pfam" id="PF03726">
    <property type="entry name" value="PNPase"/>
    <property type="match status" value="1"/>
</dbReference>
<dbReference type="Proteomes" id="UP000192907">
    <property type="component" value="Unassembled WGS sequence"/>
</dbReference>
<name>A0A1Y6B380_9BACT</name>
<dbReference type="InterPro" id="IPR027408">
    <property type="entry name" value="PNPase/RNase_PH_dom_sf"/>
</dbReference>
<evidence type="ECO:0000256" key="6">
    <source>
        <dbReference type="ARBA" id="ARBA00022842"/>
    </source>
</evidence>
<keyword evidence="2 8" id="KW-0963">Cytoplasm</keyword>
<comment type="cofactor">
    <cofactor evidence="8">
        <name>Mg(2+)</name>
        <dbReference type="ChEBI" id="CHEBI:18420"/>
    </cofactor>
</comment>
<dbReference type="NCBIfam" id="NF008805">
    <property type="entry name" value="PRK11824.1"/>
    <property type="match status" value="1"/>
</dbReference>
<comment type="function">
    <text evidence="8">Involved in mRNA degradation. Catalyzes the phosphorolysis of single-stranded polyribonucleotides processively in the 3'- to 5'-direction.</text>
</comment>
<comment type="catalytic activity">
    <reaction evidence="8">
        <text>RNA(n+1) + phosphate = RNA(n) + a ribonucleoside 5'-diphosphate</text>
        <dbReference type="Rhea" id="RHEA:22096"/>
        <dbReference type="Rhea" id="RHEA-COMP:14527"/>
        <dbReference type="Rhea" id="RHEA-COMP:17342"/>
        <dbReference type="ChEBI" id="CHEBI:43474"/>
        <dbReference type="ChEBI" id="CHEBI:57930"/>
        <dbReference type="ChEBI" id="CHEBI:140395"/>
        <dbReference type="EC" id="2.7.7.8"/>
    </reaction>
</comment>
<keyword evidence="7 8" id="KW-0694">RNA-binding</keyword>
<dbReference type="Gene3D" id="3.30.230.70">
    <property type="entry name" value="GHMP Kinase, N-terminal domain"/>
    <property type="match status" value="2"/>
</dbReference>
<dbReference type="GO" id="GO:0000287">
    <property type="term" value="F:magnesium ion binding"/>
    <property type="evidence" value="ECO:0007669"/>
    <property type="project" value="UniProtKB-UniRule"/>
</dbReference>
<comment type="subcellular location">
    <subcellularLocation>
        <location evidence="8">Cytoplasm</location>
    </subcellularLocation>
</comment>
<dbReference type="Pfam" id="PF03725">
    <property type="entry name" value="RNase_PH_C"/>
    <property type="match status" value="2"/>
</dbReference>
<feature type="binding site" evidence="8">
    <location>
        <position position="482"/>
    </location>
    <ligand>
        <name>Mg(2+)</name>
        <dbReference type="ChEBI" id="CHEBI:18420"/>
    </ligand>
</feature>
<dbReference type="GO" id="GO:0000175">
    <property type="term" value="F:3'-5'-RNA exonuclease activity"/>
    <property type="evidence" value="ECO:0007669"/>
    <property type="project" value="TreeGrafter"/>
</dbReference>
<dbReference type="FunFam" id="3.30.1370.10:FF:000001">
    <property type="entry name" value="Polyribonucleotide nucleotidyltransferase"/>
    <property type="match status" value="1"/>
</dbReference>
<dbReference type="PIRSF" id="PIRSF005499">
    <property type="entry name" value="PNPase"/>
    <property type="match status" value="1"/>
</dbReference>
<evidence type="ECO:0000256" key="2">
    <source>
        <dbReference type="ARBA" id="ARBA00022490"/>
    </source>
</evidence>
<dbReference type="OrthoDB" id="5287310at2"/>
<dbReference type="HAMAP" id="MF_01595">
    <property type="entry name" value="PNPase"/>
    <property type="match status" value="1"/>
</dbReference>
<dbReference type="GO" id="GO:0003723">
    <property type="term" value="F:RNA binding"/>
    <property type="evidence" value="ECO:0007669"/>
    <property type="project" value="UniProtKB-UniRule"/>
</dbReference>
<sequence>MSVVKEVVVGDKTIKFEFNKFAKQANGSVMVSCGDTQVLVTVCAADEARDGQDFFPLSVDYIEKFYAVGRIPGGFIKRETKPSELETLTSRVIDRPLRPSFPKEYMAETQVICTVMSADLENHPATLALMGASTALMISDIPFNGPVASLRVGKKDGQLVLDPVFGDEGEIDLNIAANPDAVLMVEAAAQFQSEEAMLEAINFAHESMKPIFDMQIEVQKEIGKPKREVIPAESDDSIYQEVSGFKDNLLEALAVKEKQARGRALKDLKKKLKADLNSDGEDGRDSAISAAFDKLLYNTTRSMILDDKRRIDGRSFTDIRPIACETRLIKRSHGSALFTRGETQALGVVTLGSGEDEQRLDTILQPDASKRFLLHYNFPPYSVGEARFLKAPGRREIGHGTLAEKALTPVLPKKEDFNYTVRLVSEVLESNGSSSMATVCAGTMAMLDAGVPLKAPVAGIAMGLVKEGDKYAVLSDILGDEDHLGDMDFKVTGTKDGITALQMDIKIDGLSKEILQEALEQAKQGRQHILDKLVTAISTPGELSEHAPRIFQVKIKEDKIRDLIGPGGKTIKRVISETGVKIDIDDSGLVNIIAPTSESAENAKQYIRTLTSDPEVGAIYMGTVKKVVDFGAFVEIRPGLEGLLHISQLDTKRVQKVEDVVKEKEQVLVKIIDVDRQGKIKLSRKEALGQKPTA</sequence>
<dbReference type="InterPro" id="IPR003029">
    <property type="entry name" value="S1_domain"/>
</dbReference>
<keyword evidence="3 8" id="KW-0808">Transferase</keyword>
<dbReference type="Pfam" id="PF00575">
    <property type="entry name" value="S1"/>
    <property type="match status" value="1"/>
</dbReference>
<dbReference type="InterPro" id="IPR012340">
    <property type="entry name" value="NA-bd_OB-fold"/>
</dbReference>
<evidence type="ECO:0000256" key="5">
    <source>
        <dbReference type="ARBA" id="ARBA00022723"/>
    </source>
</evidence>
<dbReference type="SUPFAM" id="SSF55666">
    <property type="entry name" value="Ribonuclease PH domain 2-like"/>
    <property type="match status" value="2"/>
</dbReference>
<protein>
    <recommendedName>
        <fullName evidence="8">Polyribonucleotide nucleotidyltransferase</fullName>
        <ecNumber evidence="8">2.7.7.8</ecNumber>
    </recommendedName>
    <alternativeName>
        <fullName evidence="8">Polynucleotide phosphorylase</fullName>
        <shortName evidence="8">PNPase</shortName>
    </alternativeName>
</protein>
<reference evidence="11" key="1">
    <citation type="submission" date="2017-04" db="EMBL/GenBank/DDBJ databases">
        <authorList>
            <person name="Varghese N."/>
            <person name="Submissions S."/>
        </authorList>
    </citation>
    <scope>NUCLEOTIDE SEQUENCE [LARGE SCALE GENOMIC DNA]</scope>
    <source>
        <strain evidence="11">RKEM611</strain>
    </source>
</reference>
<dbReference type="SUPFAM" id="SSF54211">
    <property type="entry name" value="Ribosomal protein S5 domain 2-like"/>
    <property type="match status" value="2"/>
</dbReference>
<dbReference type="PROSITE" id="PS50126">
    <property type="entry name" value="S1"/>
    <property type="match status" value="1"/>
</dbReference>
<dbReference type="SUPFAM" id="SSF54791">
    <property type="entry name" value="Eukaryotic type KH-domain (KH-domain type I)"/>
    <property type="match status" value="1"/>
</dbReference>
<evidence type="ECO:0000313" key="10">
    <source>
        <dbReference type="EMBL" id="SME87868.1"/>
    </source>
</evidence>
<evidence type="ECO:0000256" key="1">
    <source>
        <dbReference type="ARBA" id="ARBA00007404"/>
    </source>
</evidence>
<dbReference type="CDD" id="cd02393">
    <property type="entry name" value="KH-I_PNPase"/>
    <property type="match status" value="1"/>
</dbReference>
<dbReference type="InterPro" id="IPR015847">
    <property type="entry name" value="ExoRNase_PH_dom2"/>
</dbReference>
<keyword evidence="6 8" id="KW-0460">Magnesium</keyword>
<dbReference type="NCBIfam" id="TIGR03591">
    <property type="entry name" value="polynuc_phos"/>
    <property type="match status" value="1"/>
</dbReference>
<keyword evidence="4 8" id="KW-0548">Nucleotidyltransferase</keyword>
<feature type="domain" description="S1 motif" evidence="9">
    <location>
        <begin position="617"/>
        <end position="685"/>
    </location>
</feature>
<dbReference type="GO" id="GO:0006396">
    <property type="term" value="P:RNA processing"/>
    <property type="evidence" value="ECO:0007669"/>
    <property type="project" value="InterPro"/>
</dbReference>
<dbReference type="SUPFAM" id="SSF50249">
    <property type="entry name" value="Nucleic acid-binding proteins"/>
    <property type="match status" value="1"/>
</dbReference>
<dbReference type="GO" id="GO:0004654">
    <property type="term" value="F:polyribonucleotide nucleotidyltransferase activity"/>
    <property type="evidence" value="ECO:0007669"/>
    <property type="project" value="UniProtKB-UniRule"/>
</dbReference>
<dbReference type="PANTHER" id="PTHR11252">
    <property type="entry name" value="POLYRIBONUCLEOTIDE NUCLEOTIDYLTRANSFERASE"/>
    <property type="match status" value="1"/>
</dbReference>
<evidence type="ECO:0000256" key="3">
    <source>
        <dbReference type="ARBA" id="ARBA00022679"/>
    </source>
</evidence>
<dbReference type="GO" id="GO:0005829">
    <property type="term" value="C:cytosol"/>
    <property type="evidence" value="ECO:0007669"/>
    <property type="project" value="TreeGrafter"/>
</dbReference>
<dbReference type="InterPro" id="IPR020568">
    <property type="entry name" value="Ribosomal_Su5_D2-typ_SF"/>
</dbReference>
<proteinExistence type="inferred from homology"/>
<dbReference type="GO" id="GO:0006402">
    <property type="term" value="P:mRNA catabolic process"/>
    <property type="evidence" value="ECO:0007669"/>
    <property type="project" value="UniProtKB-UniRule"/>
</dbReference>
<gene>
    <name evidence="8" type="primary">pnp</name>
    <name evidence="10" type="ORF">SAMN06296036_10147</name>
</gene>
<dbReference type="Gene3D" id="2.40.50.140">
    <property type="entry name" value="Nucleic acid-binding proteins"/>
    <property type="match status" value="1"/>
</dbReference>
<comment type="similarity">
    <text evidence="1 8">Belongs to the polyribonucleotide nucleotidyltransferase family.</text>
</comment>
<dbReference type="Pfam" id="PF01138">
    <property type="entry name" value="RNase_PH"/>
    <property type="match status" value="2"/>
</dbReference>
<dbReference type="CDD" id="cd04472">
    <property type="entry name" value="S1_PNPase"/>
    <property type="match status" value="1"/>
</dbReference>
<organism evidence="10 11">
    <name type="scientific">Pseudobacteriovorax antillogorgiicola</name>
    <dbReference type="NCBI Taxonomy" id="1513793"/>
    <lineage>
        <taxon>Bacteria</taxon>
        <taxon>Pseudomonadati</taxon>
        <taxon>Bdellovibrionota</taxon>
        <taxon>Oligoflexia</taxon>
        <taxon>Oligoflexales</taxon>
        <taxon>Pseudobacteriovoracaceae</taxon>
        <taxon>Pseudobacteriovorax</taxon>
    </lineage>
</organism>
<evidence type="ECO:0000313" key="11">
    <source>
        <dbReference type="Proteomes" id="UP000192907"/>
    </source>
</evidence>
<dbReference type="FunFam" id="2.40.50.140:FF:000189">
    <property type="entry name" value="Polyribonucleotide nucleotidyltransferase, putative"/>
    <property type="match status" value="1"/>
</dbReference>
<dbReference type="SMART" id="SM00316">
    <property type="entry name" value="S1"/>
    <property type="match status" value="1"/>
</dbReference>
<dbReference type="FunFam" id="3.30.230.70:FF:000001">
    <property type="entry name" value="Polyribonucleotide nucleotidyltransferase"/>
    <property type="match status" value="1"/>
</dbReference>
<feature type="binding site" evidence="8">
    <location>
        <position position="488"/>
    </location>
    <ligand>
        <name>Mg(2+)</name>
        <dbReference type="ChEBI" id="CHEBI:18420"/>
    </ligand>
</feature>
<dbReference type="InterPro" id="IPR001247">
    <property type="entry name" value="ExoRNase_PH_dom1"/>
</dbReference>
<evidence type="ECO:0000256" key="4">
    <source>
        <dbReference type="ARBA" id="ARBA00022695"/>
    </source>
</evidence>
<dbReference type="InterPro" id="IPR036612">
    <property type="entry name" value="KH_dom_type_1_sf"/>
</dbReference>
<dbReference type="PANTHER" id="PTHR11252:SF0">
    <property type="entry name" value="POLYRIBONUCLEOTIDE NUCLEOTIDYLTRANSFERASE 1, MITOCHONDRIAL"/>
    <property type="match status" value="1"/>
</dbReference>
<dbReference type="InterPro" id="IPR036345">
    <property type="entry name" value="ExoRNase_PH_dom2_sf"/>
</dbReference>
<evidence type="ECO:0000256" key="8">
    <source>
        <dbReference type="HAMAP-Rule" id="MF_01595"/>
    </source>
</evidence>
<dbReference type="Pfam" id="PF00013">
    <property type="entry name" value="KH_1"/>
    <property type="match status" value="1"/>
</dbReference>
<evidence type="ECO:0000259" key="9">
    <source>
        <dbReference type="PROSITE" id="PS50126"/>
    </source>
</evidence>
<keyword evidence="11" id="KW-1185">Reference proteome</keyword>
<dbReference type="FunFam" id="3.30.230.70:FF:000002">
    <property type="entry name" value="Polyribonucleotide nucleotidyltransferase"/>
    <property type="match status" value="1"/>
</dbReference>
<dbReference type="CDD" id="cd11363">
    <property type="entry name" value="RNase_PH_PNPase_1"/>
    <property type="match status" value="1"/>
</dbReference>
<dbReference type="CDD" id="cd11364">
    <property type="entry name" value="RNase_PH_PNPase_2"/>
    <property type="match status" value="1"/>
</dbReference>
<dbReference type="EC" id="2.7.7.8" evidence="8"/>